<accession>A0A3N0AT54</accession>
<keyword evidence="1 4" id="KW-0378">Hydrolase</keyword>
<keyword evidence="5" id="KW-1185">Reference proteome</keyword>
<sequence>MKNIILDFDNTMGVRGCDVDDGLALLYLLGNPERCRVLAACTTYGNAGIDVVDANTRALFEKLGLNIPVYRGAAGPGDTDTEAARFLAEACAAAPGEISVLATGSTTNLAAAAARDEAFFRNAADFTLMGGITESLVINGRIMDELNFSCDADATFALLASGAPVTIATAQNCLPAHVTRERLSEAFTDDAWLMGAIDYWFADMGERYAWDGFAVWDQVAAAALIKPELFANEPLLVALNPRLLFAGYLERALPGTPQAVVSAPVIANPSAYLADAVAGWQRACEMLGLER</sequence>
<name>A0A3N0AT54_9ACTN</name>
<dbReference type="SUPFAM" id="SSF53590">
    <property type="entry name" value="Nucleoside hydrolase"/>
    <property type="match status" value="1"/>
</dbReference>
<evidence type="ECO:0000256" key="2">
    <source>
        <dbReference type="ARBA" id="ARBA00023295"/>
    </source>
</evidence>
<dbReference type="PANTHER" id="PTHR12304:SF4">
    <property type="entry name" value="URIDINE NUCLEOSIDASE"/>
    <property type="match status" value="1"/>
</dbReference>
<feature type="domain" description="Inosine/uridine-preferring nucleoside hydrolase" evidence="3">
    <location>
        <begin position="5"/>
        <end position="235"/>
    </location>
</feature>
<organism evidence="4 5">
    <name type="scientific">Adlercreutzia equolifaciens subsp. celatus DSM 18785</name>
    <dbReference type="NCBI Taxonomy" id="1121021"/>
    <lineage>
        <taxon>Bacteria</taxon>
        <taxon>Bacillati</taxon>
        <taxon>Actinomycetota</taxon>
        <taxon>Coriobacteriia</taxon>
        <taxon>Eggerthellales</taxon>
        <taxon>Eggerthellaceae</taxon>
        <taxon>Adlercreutzia</taxon>
    </lineage>
</organism>
<dbReference type="GO" id="GO:0006152">
    <property type="term" value="P:purine nucleoside catabolic process"/>
    <property type="evidence" value="ECO:0007669"/>
    <property type="project" value="TreeGrafter"/>
</dbReference>
<dbReference type="InterPro" id="IPR036452">
    <property type="entry name" value="Ribo_hydro-like"/>
</dbReference>
<dbReference type="GO" id="GO:0005829">
    <property type="term" value="C:cytosol"/>
    <property type="evidence" value="ECO:0007669"/>
    <property type="project" value="TreeGrafter"/>
</dbReference>
<protein>
    <submittedName>
        <fullName evidence="4">Nucleoside hydrolase</fullName>
    </submittedName>
</protein>
<dbReference type="GO" id="GO:0008477">
    <property type="term" value="F:purine nucleosidase activity"/>
    <property type="evidence" value="ECO:0007669"/>
    <property type="project" value="TreeGrafter"/>
</dbReference>
<evidence type="ECO:0000256" key="1">
    <source>
        <dbReference type="ARBA" id="ARBA00022801"/>
    </source>
</evidence>
<dbReference type="PANTHER" id="PTHR12304">
    <property type="entry name" value="INOSINE-URIDINE PREFERRING NUCLEOSIDE HYDROLASE"/>
    <property type="match status" value="1"/>
</dbReference>
<evidence type="ECO:0000313" key="5">
    <source>
        <dbReference type="Proteomes" id="UP000278327"/>
    </source>
</evidence>
<dbReference type="AlphaFoldDB" id="A0A3N0AT54"/>
<reference evidence="4 5" key="1">
    <citation type="journal article" date="2019" name="Microbiol. Resour. Announc.">
        <title>Draft Genome Sequences of Type Strains of Gordonibacter faecihominis, Paraeggerthella hongkongensis, Parvibacter caecicola,Slackia equolifaciens, Slackia faecicanis, and Slackia isoflavoniconvertens.</title>
        <authorList>
            <person name="Danylec N."/>
            <person name="Stoll D.A."/>
            <person name="Dotsch A."/>
            <person name="Huch M."/>
        </authorList>
    </citation>
    <scope>NUCLEOTIDE SEQUENCE [LARGE SCALE GENOMIC DNA]</scope>
    <source>
        <strain evidence="4 5">DSM 18785</strain>
    </source>
</reference>
<evidence type="ECO:0000259" key="3">
    <source>
        <dbReference type="Pfam" id="PF01156"/>
    </source>
</evidence>
<dbReference type="Gene3D" id="3.90.245.10">
    <property type="entry name" value="Ribonucleoside hydrolase-like"/>
    <property type="match status" value="1"/>
</dbReference>
<keyword evidence="2" id="KW-0326">Glycosidase</keyword>
<dbReference type="InterPro" id="IPR001910">
    <property type="entry name" value="Inosine/uridine_hydrolase_dom"/>
</dbReference>
<gene>
    <name evidence="4" type="ORF">DMP10_07610</name>
</gene>
<dbReference type="EMBL" id="QICA01000012">
    <property type="protein sequence ID" value="RNL37496.1"/>
    <property type="molecule type" value="Genomic_DNA"/>
</dbReference>
<dbReference type="InterPro" id="IPR023186">
    <property type="entry name" value="IUNH"/>
</dbReference>
<evidence type="ECO:0000313" key="4">
    <source>
        <dbReference type="EMBL" id="RNL37496.1"/>
    </source>
</evidence>
<dbReference type="RefSeq" id="WP_117285178.1">
    <property type="nucleotide sequence ID" value="NZ_JAMTCE010000002.1"/>
</dbReference>
<dbReference type="Pfam" id="PF01156">
    <property type="entry name" value="IU_nuc_hydro"/>
    <property type="match status" value="1"/>
</dbReference>
<comment type="caution">
    <text evidence="4">The sequence shown here is derived from an EMBL/GenBank/DDBJ whole genome shotgun (WGS) entry which is preliminary data.</text>
</comment>
<proteinExistence type="predicted"/>
<dbReference type="Proteomes" id="UP000278327">
    <property type="component" value="Unassembled WGS sequence"/>
</dbReference>